<keyword evidence="3" id="KW-1185">Reference proteome</keyword>
<feature type="transmembrane region" description="Helical" evidence="1">
    <location>
        <begin position="47"/>
        <end position="67"/>
    </location>
</feature>
<sequence>MQINGFFNEAGQVIGDVIRTVVEFLLAIFTNFFGALEEFVNGLSRSLGFNASFFSILVLVIGLWILWGGVRALLRGSLLGAIVRIVLALVILSWLIM</sequence>
<reference evidence="3" key="1">
    <citation type="submission" date="2017-09" db="EMBL/GenBank/DDBJ databases">
        <authorList>
            <person name="Cho G.-S."/>
            <person name="Oguntoyinbo F.A."/>
            <person name="Cnockaert M."/>
            <person name="Kabisch J."/>
            <person name="Neve H."/>
            <person name="Bockelmann W."/>
            <person name="Wenning M."/>
            <person name="Franz C.M."/>
            <person name="Vandamme P."/>
        </authorList>
    </citation>
    <scope>NUCLEOTIDE SEQUENCE [LARGE SCALE GENOMIC DNA]</scope>
    <source>
        <strain evidence="3">MBT G8648</strain>
    </source>
</reference>
<keyword evidence="1" id="KW-0812">Transmembrane</keyword>
<dbReference type="RefSeq" id="WP_096654505.1">
    <property type="nucleotide sequence ID" value="NZ_NWUX01000026.1"/>
</dbReference>
<dbReference type="OrthoDB" id="7361737at2"/>
<feature type="transmembrane region" description="Helical" evidence="1">
    <location>
        <begin position="73"/>
        <end position="96"/>
    </location>
</feature>
<keyword evidence="1" id="KW-1133">Transmembrane helix</keyword>
<gene>
    <name evidence="2" type="ORF">CPA45_19615</name>
</gene>
<evidence type="ECO:0000313" key="2">
    <source>
        <dbReference type="EMBL" id="PCF93943.1"/>
    </source>
</evidence>
<dbReference type="Proteomes" id="UP000218677">
    <property type="component" value="Unassembled WGS sequence"/>
</dbReference>
<dbReference type="EMBL" id="NWUX01000026">
    <property type="protein sequence ID" value="PCF93943.1"/>
    <property type="molecule type" value="Genomic_DNA"/>
</dbReference>
<protein>
    <submittedName>
        <fullName evidence="2">Uncharacterized protein</fullName>
    </submittedName>
</protein>
<organism evidence="2 3">
    <name type="scientific">Vreelandella nigrificans</name>
    <dbReference type="NCBI Taxonomy" id="2042704"/>
    <lineage>
        <taxon>Bacteria</taxon>
        <taxon>Pseudomonadati</taxon>
        <taxon>Pseudomonadota</taxon>
        <taxon>Gammaproteobacteria</taxon>
        <taxon>Oceanospirillales</taxon>
        <taxon>Halomonadaceae</taxon>
        <taxon>Vreelandella</taxon>
    </lineage>
</organism>
<proteinExistence type="predicted"/>
<evidence type="ECO:0000256" key="1">
    <source>
        <dbReference type="SAM" id="Phobius"/>
    </source>
</evidence>
<name>A0A2A4HIN0_9GAMM</name>
<feature type="transmembrane region" description="Helical" evidence="1">
    <location>
        <begin position="17"/>
        <end position="35"/>
    </location>
</feature>
<keyword evidence="1" id="KW-0472">Membrane</keyword>
<dbReference type="AlphaFoldDB" id="A0A2A4HIN0"/>
<evidence type="ECO:0000313" key="3">
    <source>
        <dbReference type="Proteomes" id="UP000218677"/>
    </source>
</evidence>
<comment type="caution">
    <text evidence="2">The sequence shown here is derived from an EMBL/GenBank/DDBJ whole genome shotgun (WGS) entry which is preliminary data.</text>
</comment>
<accession>A0A2A4HIN0</accession>